<accession>A0A1L8CMW7</accession>
<dbReference type="Proteomes" id="UP000231632">
    <property type="component" value="Unassembled WGS sequence"/>
</dbReference>
<evidence type="ECO:0000313" key="3">
    <source>
        <dbReference type="EMBL" id="GAV20262.1"/>
    </source>
</evidence>
<evidence type="ECO:0000313" key="4">
    <source>
        <dbReference type="Proteomes" id="UP000231632"/>
    </source>
</evidence>
<organism evidence="3 4">
    <name type="scientific">Mariprofundus micogutta</name>
    <dbReference type="NCBI Taxonomy" id="1921010"/>
    <lineage>
        <taxon>Bacteria</taxon>
        <taxon>Pseudomonadati</taxon>
        <taxon>Pseudomonadota</taxon>
        <taxon>Candidatius Mariprofundia</taxon>
        <taxon>Mariprofundales</taxon>
        <taxon>Mariprofundaceae</taxon>
        <taxon>Mariprofundus</taxon>
    </lineage>
</organism>
<dbReference type="RefSeq" id="WP_072659581.1">
    <property type="nucleotide sequence ID" value="NZ_BDFD01000008.1"/>
</dbReference>
<dbReference type="AlphaFoldDB" id="A0A1L8CMW7"/>
<dbReference type="InterPro" id="IPR036249">
    <property type="entry name" value="Thioredoxin-like_sf"/>
</dbReference>
<feature type="signal peptide" evidence="2">
    <location>
        <begin position="1"/>
        <end position="30"/>
    </location>
</feature>
<dbReference type="OrthoDB" id="14727at2"/>
<dbReference type="Pfam" id="PF04214">
    <property type="entry name" value="DUF411"/>
    <property type="match status" value="1"/>
</dbReference>
<dbReference type="EMBL" id="BDFD01000008">
    <property type="protein sequence ID" value="GAV20262.1"/>
    <property type="molecule type" value="Genomic_DNA"/>
</dbReference>
<dbReference type="SUPFAM" id="SSF52833">
    <property type="entry name" value="Thioredoxin-like"/>
    <property type="match status" value="1"/>
</dbReference>
<dbReference type="InterPro" id="IPR007332">
    <property type="entry name" value="DUF411"/>
</dbReference>
<keyword evidence="2" id="KW-0732">Signal</keyword>
<sequence>MHYLKTSKPKWSNFLLASFAVLLFACNAVEQVSATEVVMYKDPNCGCCGDWAKHLKAEGFTVTEKLSDDMGSVKAEHGVPAPLASCHTALVDGYIIEGHVPADDIKRLLKERPAVTGLTAPGMPMKSPGMQPEGLPPKGYDVLSFDKQGNSSVYHSYK</sequence>
<protein>
    <recommendedName>
        <fullName evidence="5">Metal-binding protein</fullName>
    </recommendedName>
</protein>
<proteinExistence type="predicted"/>
<evidence type="ECO:0000256" key="2">
    <source>
        <dbReference type="SAM" id="SignalP"/>
    </source>
</evidence>
<reference evidence="3 4" key="1">
    <citation type="journal article" date="2017" name="Arch. Microbiol.">
        <title>Mariprofundus micogutta sp. nov., a novel iron-oxidizing zetaproteobacterium isolated from a deep-sea hydrothermal field at the Bayonnaise knoll of the Izu-Ogasawara arc, and a description of Mariprofundales ord. nov. and Zetaproteobacteria classis nov.</title>
        <authorList>
            <person name="Makita H."/>
            <person name="Tanaka E."/>
            <person name="Mitsunobu S."/>
            <person name="Miyazaki M."/>
            <person name="Nunoura T."/>
            <person name="Uematsu K."/>
            <person name="Takaki Y."/>
            <person name="Nishi S."/>
            <person name="Shimamura S."/>
            <person name="Takai K."/>
        </authorList>
    </citation>
    <scope>NUCLEOTIDE SEQUENCE [LARGE SCALE GENOMIC DNA]</scope>
    <source>
        <strain evidence="3 4">ET2</strain>
    </source>
</reference>
<evidence type="ECO:0000256" key="1">
    <source>
        <dbReference type="SAM" id="MobiDB-lite"/>
    </source>
</evidence>
<comment type="caution">
    <text evidence="3">The sequence shown here is derived from an EMBL/GenBank/DDBJ whole genome shotgun (WGS) entry which is preliminary data.</text>
</comment>
<gene>
    <name evidence="3" type="ORF">MMIC_P1226</name>
</gene>
<name>A0A1L8CMW7_9PROT</name>
<feature type="chain" id="PRO_5012747220" description="Metal-binding protein" evidence="2">
    <location>
        <begin position="31"/>
        <end position="158"/>
    </location>
</feature>
<dbReference type="PROSITE" id="PS51257">
    <property type="entry name" value="PROKAR_LIPOPROTEIN"/>
    <property type="match status" value="1"/>
</dbReference>
<dbReference type="STRING" id="1921010.MMIC_P1226"/>
<feature type="region of interest" description="Disordered" evidence="1">
    <location>
        <begin position="117"/>
        <end position="138"/>
    </location>
</feature>
<evidence type="ECO:0008006" key="5">
    <source>
        <dbReference type="Google" id="ProtNLM"/>
    </source>
</evidence>
<keyword evidence="4" id="KW-1185">Reference proteome</keyword>